<feature type="transmembrane region" description="Helical" evidence="2">
    <location>
        <begin position="7"/>
        <end position="26"/>
    </location>
</feature>
<keyword evidence="2" id="KW-0472">Membrane</keyword>
<evidence type="ECO:0000256" key="1">
    <source>
        <dbReference type="SAM" id="MobiDB-lite"/>
    </source>
</evidence>
<accession>A0ABQ6FS39</accession>
<keyword evidence="2" id="KW-0812">Transmembrane</keyword>
<sequence length="287" mass="30395">MTVVTNWGTAIISALANAVNLILSFIPRLLGFIIILVVGLIIASLVAKAVTFLLRKIGFDRLSDRIGLRRFEQNLNVNMDAAGVLGRIVYWFILLIFLVPAADALGVPAVSNVLNSIVAFIPNVFVAILVLFLGALLAVFVSDIVRGATGAAHVGNPNVFAGIARYAIIGFSVLIALEQLNIAPALLNELFGAIVAGAALAFGLAFGLGGRDAAKRMLDRTEVTVSAMSTAASQGNLRPPTRSANNVNDPYAQQQQYNNVAPGQQVPPSPYDSPTQRVSPNNNPPQR</sequence>
<gene>
    <name evidence="3" type="ORF">KDH_24400</name>
</gene>
<keyword evidence="2" id="KW-1133">Transmembrane helix</keyword>
<comment type="caution">
    <text evidence="3">The sequence shown here is derived from an EMBL/GenBank/DDBJ whole genome shotgun (WGS) entry which is preliminary data.</text>
</comment>
<feature type="transmembrane region" description="Helical" evidence="2">
    <location>
        <begin position="119"/>
        <end position="142"/>
    </location>
</feature>
<dbReference type="Gene3D" id="1.10.287.1260">
    <property type="match status" value="1"/>
</dbReference>
<evidence type="ECO:0000256" key="2">
    <source>
        <dbReference type="SAM" id="Phobius"/>
    </source>
</evidence>
<feature type="transmembrane region" description="Helical" evidence="2">
    <location>
        <begin position="75"/>
        <end position="99"/>
    </location>
</feature>
<feature type="transmembrane region" description="Helical" evidence="2">
    <location>
        <begin position="32"/>
        <end position="54"/>
    </location>
</feature>
<feature type="region of interest" description="Disordered" evidence="1">
    <location>
        <begin position="229"/>
        <end position="287"/>
    </location>
</feature>
<name>A0ABQ6FS39_9CHLR</name>
<keyword evidence="4" id="KW-1185">Reference proteome</keyword>
<protein>
    <recommendedName>
        <fullName evidence="5">Small-conductance mechanosensitive ion channel</fullName>
    </recommendedName>
</protein>
<dbReference type="Pfam" id="PF05552">
    <property type="entry name" value="MS_channel_1st_1"/>
    <property type="match status" value="2"/>
</dbReference>
<feature type="transmembrane region" description="Helical" evidence="2">
    <location>
        <begin position="163"/>
        <end position="184"/>
    </location>
</feature>
<feature type="compositionally biased region" description="Polar residues" evidence="1">
    <location>
        <begin position="229"/>
        <end position="262"/>
    </location>
</feature>
<evidence type="ECO:0000313" key="4">
    <source>
        <dbReference type="Proteomes" id="UP001344906"/>
    </source>
</evidence>
<dbReference type="InterPro" id="IPR008910">
    <property type="entry name" value="MSC_TM_helix"/>
</dbReference>
<feature type="transmembrane region" description="Helical" evidence="2">
    <location>
        <begin position="190"/>
        <end position="210"/>
    </location>
</feature>
<proteinExistence type="predicted"/>
<reference evidence="3 4" key="1">
    <citation type="submission" date="2023-02" db="EMBL/GenBank/DDBJ databases">
        <title>Dictyobacter halimunensis sp. nov., a new member of the class Ktedonobacteria from forest soil in a geothermal area.</title>
        <authorList>
            <person name="Rachmania M.K."/>
            <person name="Ningsih F."/>
            <person name="Sakai Y."/>
            <person name="Yabe S."/>
            <person name="Yokota A."/>
            <person name="Sjamsuridzal W."/>
        </authorList>
    </citation>
    <scope>NUCLEOTIDE SEQUENCE [LARGE SCALE GENOMIC DNA]</scope>
    <source>
        <strain evidence="3 4">S3.2.2.5</strain>
    </source>
</reference>
<organism evidence="3 4">
    <name type="scientific">Dictyobacter halimunensis</name>
    <dbReference type="NCBI Taxonomy" id="3026934"/>
    <lineage>
        <taxon>Bacteria</taxon>
        <taxon>Bacillati</taxon>
        <taxon>Chloroflexota</taxon>
        <taxon>Ktedonobacteria</taxon>
        <taxon>Ktedonobacterales</taxon>
        <taxon>Dictyobacteraceae</taxon>
        <taxon>Dictyobacter</taxon>
    </lineage>
</organism>
<dbReference type="EMBL" id="BSRI01000001">
    <property type="protein sequence ID" value="GLV55596.1"/>
    <property type="molecule type" value="Genomic_DNA"/>
</dbReference>
<feature type="compositionally biased region" description="Polar residues" evidence="1">
    <location>
        <begin position="272"/>
        <end position="281"/>
    </location>
</feature>
<dbReference type="Proteomes" id="UP001344906">
    <property type="component" value="Unassembled WGS sequence"/>
</dbReference>
<dbReference type="RefSeq" id="WP_338250085.1">
    <property type="nucleotide sequence ID" value="NZ_BSRI01000001.1"/>
</dbReference>
<evidence type="ECO:0000313" key="3">
    <source>
        <dbReference type="EMBL" id="GLV55596.1"/>
    </source>
</evidence>
<evidence type="ECO:0008006" key="5">
    <source>
        <dbReference type="Google" id="ProtNLM"/>
    </source>
</evidence>